<dbReference type="PANTHER" id="PTHR46580:SF2">
    <property type="entry name" value="MAM DOMAIN-CONTAINING PROTEIN"/>
    <property type="match status" value="1"/>
</dbReference>
<evidence type="ECO:0000313" key="5">
    <source>
        <dbReference type="Proteomes" id="UP000033202"/>
    </source>
</evidence>
<evidence type="ECO:0000256" key="2">
    <source>
        <dbReference type="SAM" id="SignalP"/>
    </source>
</evidence>
<comment type="caution">
    <text evidence="4">The sequence shown here is derived from an EMBL/GenBank/DDBJ whole genome shotgun (WGS) entry which is preliminary data.</text>
</comment>
<sequence length="362" mass="35479">MLMRLILPVVAVLGMGAAAQAADVATGTASLASNVKGFGTPGQQEQASFFAYPGFAGGVRVALGDVTGDGVADYVTGAGVGGGPHVKVFDGVSLAEARSFFAYDPGFTGGVFVAAGDVNHDGIADIVTSSGAGAASGQVKVFDGAGGAEIRNFTPYPGFGGGARVAAGDLDGDGFADIVTGAGPGGGPHVKVFSGQTGAELRSFFAFAPQFAGGVSVAAGSWGGEQAIFVGAGPGGGPQVKVFRMADLSELASFFAFAPGFTGGVNVAWGDFDGSAALYVAEATNGDTVRVFDARAGAGLGTQIGAFQPYGPGFPGGIEVAAAPLKAPAVPEPASWALMIAGFGLAGAAFRTRRPGLHSAAL</sequence>
<protein>
    <recommendedName>
        <fullName evidence="3">Ice-binding protein C-terminal domain-containing protein</fullName>
    </recommendedName>
</protein>
<dbReference type="Pfam" id="PF13517">
    <property type="entry name" value="FG-GAP_3"/>
    <property type="match status" value="1"/>
</dbReference>
<name>A0A0E9MRV5_9SPHN</name>
<dbReference type="SUPFAM" id="SSF69318">
    <property type="entry name" value="Integrin alpha N-terminal domain"/>
    <property type="match status" value="1"/>
</dbReference>
<organism evidence="4 5">
    <name type="scientific">Sphingomonas changbaiensis NBRC 104936</name>
    <dbReference type="NCBI Taxonomy" id="1219043"/>
    <lineage>
        <taxon>Bacteria</taxon>
        <taxon>Pseudomonadati</taxon>
        <taxon>Pseudomonadota</taxon>
        <taxon>Alphaproteobacteria</taxon>
        <taxon>Sphingomonadales</taxon>
        <taxon>Sphingomonadaceae</taxon>
        <taxon>Sphingomonas</taxon>
    </lineage>
</organism>
<dbReference type="AlphaFoldDB" id="A0A0E9MRV5"/>
<feature type="signal peptide" evidence="2">
    <location>
        <begin position="1"/>
        <end position="21"/>
    </location>
</feature>
<feature type="chain" id="PRO_5002429357" description="Ice-binding protein C-terminal domain-containing protein" evidence="2">
    <location>
        <begin position="22"/>
        <end position="362"/>
    </location>
</feature>
<evidence type="ECO:0000256" key="1">
    <source>
        <dbReference type="ARBA" id="ARBA00022729"/>
    </source>
</evidence>
<dbReference type="PANTHER" id="PTHR46580">
    <property type="entry name" value="SENSOR KINASE-RELATED"/>
    <property type="match status" value="1"/>
</dbReference>
<dbReference type="NCBIfam" id="TIGR02595">
    <property type="entry name" value="PEP_CTERM"/>
    <property type="match status" value="1"/>
</dbReference>
<gene>
    <name evidence="4" type="ORF">SCH01S_48_01540</name>
</gene>
<dbReference type="NCBIfam" id="NF035944">
    <property type="entry name" value="PEPxxWA-CTERM"/>
    <property type="match status" value="1"/>
</dbReference>
<dbReference type="InterPro" id="IPR013424">
    <property type="entry name" value="Ice-binding_C"/>
</dbReference>
<dbReference type="Proteomes" id="UP000033202">
    <property type="component" value="Unassembled WGS sequence"/>
</dbReference>
<evidence type="ECO:0000259" key="3">
    <source>
        <dbReference type="Pfam" id="PF07589"/>
    </source>
</evidence>
<evidence type="ECO:0000313" key="4">
    <source>
        <dbReference type="EMBL" id="GAO40492.1"/>
    </source>
</evidence>
<dbReference type="InterPro" id="IPR013517">
    <property type="entry name" value="FG-GAP"/>
</dbReference>
<dbReference type="STRING" id="1219043.SCH01S_48_01540"/>
<dbReference type="Pfam" id="PF07589">
    <property type="entry name" value="PEP-CTERM"/>
    <property type="match status" value="1"/>
</dbReference>
<proteinExistence type="predicted"/>
<reference evidence="4 5" key="1">
    <citation type="submission" date="2015-04" db="EMBL/GenBank/DDBJ databases">
        <title>Whole genome shotgun sequence of Sphingomonas changbaiensis NBRC 104936.</title>
        <authorList>
            <person name="Katano-Makiyama Y."/>
            <person name="Hosoyama A."/>
            <person name="Hashimoto M."/>
            <person name="Noguchi M."/>
            <person name="Tsuchikane K."/>
            <person name="Ohji S."/>
            <person name="Yamazoe A."/>
            <person name="Ichikawa N."/>
            <person name="Kimura A."/>
            <person name="Fujita N."/>
        </authorList>
    </citation>
    <scope>NUCLEOTIDE SEQUENCE [LARGE SCALE GENOMIC DNA]</scope>
    <source>
        <strain evidence="4 5">NBRC 104936</strain>
    </source>
</reference>
<feature type="domain" description="Ice-binding protein C-terminal" evidence="3">
    <location>
        <begin position="329"/>
        <end position="354"/>
    </location>
</feature>
<dbReference type="EMBL" id="BBWU01000048">
    <property type="protein sequence ID" value="GAO40492.1"/>
    <property type="molecule type" value="Genomic_DNA"/>
</dbReference>
<keyword evidence="5" id="KW-1185">Reference proteome</keyword>
<dbReference type="Gene3D" id="2.130.10.130">
    <property type="entry name" value="Integrin alpha, N-terminal"/>
    <property type="match status" value="1"/>
</dbReference>
<keyword evidence="1 2" id="KW-0732">Signal</keyword>
<accession>A0A0E9MRV5</accession>
<dbReference type="InterPro" id="IPR028994">
    <property type="entry name" value="Integrin_alpha_N"/>
</dbReference>